<accession>A0A816ZND5</accession>
<protein>
    <submittedName>
        <fullName evidence="1">(rape) hypothetical protein</fullName>
    </submittedName>
</protein>
<name>A0A816ZND5_BRANA</name>
<dbReference type="AlphaFoldDB" id="A0A816ZND5"/>
<sequence>MLELPHLIIMVAIYAITNRKPQRIQLTPSRAHVCRYGPLGRRLASAAGWLYAVLKTRVLVTLSLQLALLEVAWHLCCLRLMVSFPRCPSISMVQVASRKVCYIFLIIESRASWSVKYKFEDIINT</sequence>
<reference evidence="1" key="1">
    <citation type="submission" date="2021-01" db="EMBL/GenBank/DDBJ databases">
        <authorList>
            <consortium name="Genoscope - CEA"/>
            <person name="William W."/>
        </authorList>
    </citation>
    <scope>NUCLEOTIDE SEQUENCE</scope>
</reference>
<dbReference type="Proteomes" id="UP001295469">
    <property type="component" value="Chromosome A08"/>
</dbReference>
<evidence type="ECO:0000313" key="1">
    <source>
        <dbReference type="EMBL" id="CAF2223307.1"/>
    </source>
</evidence>
<organism evidence="1">
    <name type="scientific">Brassica napus</name>
    <name type="common">Rape</name>
    <dbReference type="NCBI Taxonomy" id="3708"/>
    <lineage>
        <taxon>Eukaryota</taxon>
        <taxon>Viridiplantae</taxon>
        <taxon>Streptophyta</taxon>
        <taxon>Embryophyta</taxon>
        <taxon>Tracheophyta</taxon>
        <taxon>Spermatophyta</taxon>
        <taxon>Magnoliopsida</taxon>
        <taxon>eudicotyledons</taxon>
        <taxon>Gunneridae</taxon>
        <taxon>Pentapetalae</taxon>
        <taxon>rosids</taxon>
        <taxon>malvids</taxon>
        <taxon>Brassicales</taxon>
        <taxon>Brassicaceae</taxon>
        <taxon>Brassiceae</taxon>
        <taxon>Brassica</taxon>
    </lineage>
</organism>
<gene>
    <name evidence="1" type="ORF">DARMORV10_A08P07310.1</name>
</gene>
<proteinExistence type="predicted"/>
<dbReference type="EMBL" id="HG994362">
    <property type="protein sequence ID" value="CAF2223307.1"/>
    <property type="molecule type" value="Genomic_DNA"/>
</dbReference>